<name>A0A948RX68_UNCEI</name>
<dbReference type="AlphaFoldDB" id="A0A948RX68"/>
<dbReference type="EMBL" id="JAHJDP010000066">
    <property type="protein sequence ID" value="MBU2691606.1"/>
    <property type="molecule type" value="Genomic_DNA"/>
</dbReference>
<evidence type="ECO:0000313" key="2">
    <source>
        <dbReference type="Proteomes" id="UP000777784"/>
    </source>
</evidence>
<organism evidence="1 2">
    <name type="scientific">Eiseniibacteriota bacterium</name>
    <dbReference type="NCBI Taxonomy" id="2212470"/>
    <lineage>
        <taxon>Bacteria</taxon>
        <taxon>Candidatus Eiseniibacteriota</taxon>
    </lineage>
</organism>
<accession>A0A948RX68</accession>
<sequence length="425" mass="46106">TVAHEVGHYMNHILTSDDQYLLIENTAPDGHGLGDLHDGRTTIIEDFAYFSQFLLRGSVDLADPTEPGSMYRQIRPAAVDAPSAEGFACVLLARLWSADPTIGDINAPTERRPVPTVNLGMSEILSLISLGATNINELRTDVETYLTGIGRADRLPVILERIGWRYLFKARLVDANGDPLENVIVRKFTKVNGVEYAPLTKLTITDDDGYIAATHAFPGQTTLRLGFQGDSIDVPITVDPLLPTNRTIDLGEITVGNPLDLSLARNATVEFTFYGTITSQGVESSWRTLMTRLTPGQIEGNTFNGTLVESPDPFGWFNNWSVSVTVRPETGAVTDFVVSYHGTKTEYGVDQTSDFSYHGGNVPMTDYSHSPTSVYYEAKVEGTETCGSIGGVTFSYNHVGGSGNLTGHSCDAPGGTAKLKINLFN</sequence>
<evidence type="ECO:0000313" key="1">
    <source>
        <dbReference type="EMBL" id="MBU2691606.1"/>
    </source>
</evidence>
<comment type="caution">
    <text evidence="1">The sequence shown here is derived from an EMBL/GenBank/DDBJ whole genome shotgun (WGS) entry which is preliminary data.</text>
</comment>
<gene>
    <name evidence="1" type="ORF">KJ970_11835</name>
</gene>
<dbReference type="Proteomes" id="UP000777784">
    <property type="component" value="Unassembled WGS sequence"/>
</dbReference>
<protein>
    <submittedName>
        <fullName evidence="1">Uncharacterized protein</fullName>
    </submittedName>
</protein>
<feature type="non-terminal residue" evidence="1">
    <location>
        <position position="1"/>
    </location>
</feature>
<reference evidence="1" key="1">
    <citation type="submission" date="2021-05" db="EMBL/GenBank/DDBJ databases">
        <title>Energy efficiency and biological interactions define the core microbiome of deep oligotrophic groundwater.</title>
        <authorList>
            <person name="Mehrshad M."/>
            <person name="Lopez-Fernandez M."/>
            <person name="Bell E."/>
            <person name="Bernier-Latmani R."/>
            <person name="Bertilsson S."/>
            <person name="Dopson M."/>
        </authorList>
    </citation>
    <scope>NUCLEOTIDE SEQUENCE</scope>
    <source>
        <strain evidence="1">Modern_marine.mb.64</strain>
    </source>
</reference>
<proteinExistence type="predicted"/>